<comment type="caution">
    <text evidence="2">The sequence shown here is derived from an EMBL/GenBank/DDBJ whole genome shotgun (WGS) entry which is preliminary data.</text>
</comment>
<dbReference type="InterPro" id="IPR023753">
    <property type="entry name" value="FAD/NAD-binding_dom"/>
</dbReference>
<gene>
    <name evidence="2" type="ORF">MKZ38_007290</name>
</gene>
<dbReference type="GO" id="GO:0071949">
    <property type="term" value="F:FAD binding"/>
    <property type="evidence" value="ECO:0007669"/>
    <property type="project" value="TreeGrafter"/>
</dbReference>
<sequence length="450" mass="49598">MATLFRPRPSTARHLARSFATVSPVTHAATGAHNHKVVVVGAGAAGLSVSHQLLKTGNMKPEEIAIIDPAEWHHYQPGWTLVGAGLKTKQELRRRLPGLIDTRLKLYQTKVDKFNPAENNVTLNDGARIGYEHLVVVPGIAVNIDAIKGLPEALYNPDRMVSTIYDYKTCDEVYANISKFKSGHAIFTHPQGVIKCAGAPQKTLWLALDFWRKEGLYKAHDSSSPISIDFATGLPVMFGIGKYSAKLEELRKERGVGGLFQHDLIAIEGDNTAVFARPDGQPPVKKHFDFMHVVPKMGPLPFVKDSPIADAAGFVEVDPGTTRHVKYNNVWSCGDASSLPTSKTAAAVTAQAPIMVDNILSVMNGKEPTEEYDGYASCPLLTEYGKVLLCEFKYGGEPKETFKSIGLDQGTPRRMFYHMKKDFFPWVYYASMVKGTWGGAKGFRWSTLFK</sequence>
<dbReference type="Gene3D" id="3.50.50.60">
    <property type="entry name" value="FAD/NAD(P)-binding domain"/>
    <property type="match status" value="2"/>
</dbReference>
<dbReference type="PANTHER" id="PTHR10632:SF2">
    <property type="entry name" value="SULFIDE:QUINONE OXIDOREDUCTASE, MITOCHONDRIAL"/>
    <property type="match status" value="1"/>
</dbReference>
<dbReference type="SUPFAM" id="SSF51905">
    <property type="entry name" value="FAD/NAD(P)-binding domain"/>
    <property type="match status" value="1"/>
</dbReference>
<evidence type="ECO:0000313" key="2">
    <source>
        <dbReference type="EMBL" id="KAJ2894713.1"/>
    </source>
</evidence>
<dbReference type="Proteomes" id="UP001201980">
    <property type="component" value="Unassembled WGS sequence"/>
</dbReference>
<dbReference type="InterPro" id="IPR015904">
    <property type="entry name" value="Sulphide_quinone_reductase"/>
</dbReference>
<dbReference type="Pfam" id="PF07992">
    <property type="entry name" value="Pyr_redox_2"/>
    <property type="match status" value="1"/>
</dbReference>
<dbReference type="GO" id="GO:0070221">
    <property type="term" value="P:sulfide oxidation, using sulfide:quinone oxidoreductase"/>
    <property type="evidence" value="ECO:0007669"/>
    <property type="project" value="TreeGrafter"/>
</dbReference>
<dbReference type="EMBL" id="JAKWBI020000463">
    <property type="protein sequence ID" value="KAJ2894713.1"/>
    <property type="molecule type" value="Genomic_DNA"/>
</dbReference>
<dbReference type="AlphaFoldDB" id="A0AAD5WPV1"/>
<keyword evidence="3" id="KW-1185">Reference proteome</keyword>
<name>A0AAD5WPV1_9PEZI</name>
<accession>A0AAD5WPV1</accession>
<feature type="domain" description="FAD/NAD(P)-binding" evidence="1">
    <location>
        <begin position="36"/>
        <end position="151"/>
    </location>
</feature>
<dbReference type="GO" id="GO:0070224">
    <property type="term" value="F:sulfide:quinone oxidoreductase activity"/>
    <property type="evidence" value="ECO:0007669"/>
    <property type="project" value="TreeGrafter"/>
</dbReference>
<evidence type="ECO:0000313" key="3">
    <source>
        <dbReference type="Proteomes" id="UP001201980"/>
    </source>
</evidence>
<dbReference type="FunFam" id="3.50.50.60:FF:000203">
    <property type="entry name" value="Related to sulfide:quinone oxidoreductase, mitochondrial"/>
    <property type="match status" value="1"/>
</dbReference>
<dbReference type="PANTHER" id="PTHR10632">
    <property type="entry name" value="SULFIDE:QUINONE OXIDOREDUCTASE"/>
    <property type="match status" value="1"/>
</dbReference>
<proteinExistence type="predicted"/>
<dbReference type="GO" id="GO:0005739">
    <property type="term" value="C:mitochondrion"/>
    <property type="evidence" value="ECO:0007669"/>
    <property type="project" value="TreeGrafter"/>
</dbReference>
<dbReference type="InterPro" id="IPR036188">
    <property type="entry name" value="FAD/NAD-bd_sf"/>
</dbReference>
<organism evidence="2 3">
    <name type="scientific">Zalerion maritima</name>
    <dbReference type="NCBI Taxonomy" id="339359"/>
    <lineage>
        <taxon>Eukaryota</taxon>
        <taxon>Fungi</taxon>
        <taxon>Dikarya</taxon>
        <taxon>Ascomycota</taxon>
        <taxon>Pezizomycotina</taxon>
        <taxon>Sordariomycetes</taxon>
        <taxon>Lulworthiomycetidae</taxon>
        <taxon>Lulworthiales</taxon>
        <taxon>Lulworthiaceae</taxon>
        <taxon>Zalerion</taxon>
    </lineage>
</organism>
<reference evidence="2" key="1">
    <citation type="submission" date="2022-07" db="EMBL/GenBank/DDBJ databases">
        <title>Draft genome sequence of Zalerion maritima ATCC 34329, a (micro)plastics degrading marine fungus.</title>
        <authorList>
            <person name="Paco A."/>
            <person name="Goncalves M.F.M."/>
            <person name="Rocha-Santos T.A.P."/>
            <person name="Alves A."/>
        </authorList>
    </citation>
    <scope>NUCLEOTIDE SEQUENCE</scope>
    <source>
        <strain evidence="2">ATCC 34329</strain>
    </source>
</reference>
<evidence type="ECO:0000259" key="1">
    <source>
        <dbReference type="Pfam" id="PF07992"/>
    </source>
</evidence>
<protein>
    <recommendedName>
        <fullName evidence="1">FAD/NAD(P)-binding domain-containing protein</fullName>
    </recommendedName>
</protein>